<dbReference type="PANTHER" id="PTHR47561:SF1">
    <property type="entry name" value="POLYSACCHARIDE DEACETYLASE FAMILY PROTEIN (AFU_ORTHOLOGUE AFUA_6G05030)"/>
    <property type="match status" value="1"/>
</dbReference>
<evidence type="ECO:0000259" key="1">
    <source>
        <dbReference type="Pfam" id="PF01522"/>
    </source>
</evidence>
<dbReference type="InterPro" id="IPR002509">
    <property type="entry name" value="NODB_dom"/>
</dbReference>
<evidence type="ECO:0000313" key="3">
    <source>
        <dbReference type="Proteomes" id="UP000190235"/>
    </source>
</evidence>
<dbReference type="PANTHER" id="PTHR47561">
    <property type="entry name" value="POLYSACCHARIDE DEACETYLASE FAMILY PROTEIN (AFU_ORTHOLOGUE AFUA_6G05030)"/>
    <property type="match status" value="1"/>
</dbReference>
<keyword evidence="3" id="KW-1185">Reference proteome</keyword>
<sequence length="268" mass="31524">MLDQMQLKIYYRFLELIALSPIKENNVESSFKKCFIYYDYEREFSGHKINLSDGDIEHLLNHLDEINLKTTWFTVGKVIEKYPETIFKIKERGHEIGSHTFTHTSPKVMKKINLETDFVNFEKICSTEKLSVEGFHSPNGQWNTKMFNFLVKNKFIYDVISLPLTGKKITPMKFQIFKTYPLVRLVTIGDDWPLFGANKSRREVFEYFKSLYLIPKIGDIFGIGFHPWILYSDKSILMGYKDFLSYLNQQENTVIKPAGYFVNNLKLS</sequence>
<dbReference type="SUPFAM" id="SSF88713">
    <property type="entry name" value="Glycoside hydrolase/deacetylase"/>
    <property type="match status" value="1"/>
</dbReference>
<name>A0A1M7NJY9_9FLAO</name>
<dbReference type="STRING" id="143223.SAMN05878281_3219"/>
<dbReference type="EMBL" id="LT670848">
    <property type="protein sequence ID" value="SHN04031.1"/>
    <property type="molecule type" value="Genomic_DNA"/>
</dbReference>
<protein>
    <submittedName>
        <fullName evidence="2">Polysaccharide deacetylase</fullName>
    </submittedName>
</protein>
<dbReference type="Pfam" id="PF01522">
    <property type="entry name" value="Polysacc_deac_1"/>
    <property type="match status" value="1"/>
</dbReference>
<feature type="domain" description="NodB homology" evidence="1">
    <location>
        <begin position="57"/>
        <end position="149"/>
    </location>
</feature>
<dbReference type="AlphaFoldDB" id="A0A1M7NJY9"/>
<dbReference type="Proteomes" id="UP000190235">
    <property type="component" value="Chromosome I"/>
</dbReference>
<dbReference type="OrthoDB" id="9787041at2"/>
<organism evidence="2 3">
    <name type="scientific">Salegentibacter salegens</name>
    <dbReference type="NCBI Taxonomy" id="143223"/>
    <lineage>
        <taxon>Bacteria</taxon>
        <taxon>Pseudomonadati</taxon>
        <taxon>Bacteroidota</taxon>
        <taxon>Flavobacteriia</taxon>
        <taxon>Flavobacteriales</taxon>
        <taxon>Flavobacteriaceae</taxon>
        <taxon>Salegentibacter</taxon>
    </lineage>
</organism>
<dbReference type="GO" id="GO:0005975">
    <property type="term" value="P:carbohydrate metabolic process"/>
    <property type="evidence" value="ECO:0007669"/>
    <property type="project" value="InterPro"/>
</dbReference>
<dbReference type="InterPro" id="IPR011330">
    <property type="entry name" value="Glyco_hydro/deAcase_b/a-brl"/>
</dbReference>
<gene>
    <name evidence="2" type="ORF">SAMN05878281_3219</name>
</gene>
<accession>A0A1M7NJY9</accession>
<proteinExistence type="predicted"/>
<dbReference type="GO" id="GO:0016810">
    <property type="term" value="F:hydrolase activity, acting on carbon-nitrogen (but not peptide) bonds"/>
    <property type="evidence" value="ECO:0007669"/>
    <property type="project" value="InterPro"/>
</dbReference>
<reference evidence="3" key="1">
    <citation type="submission" date="2016-11" db="EMBL/GenBank/DDBJ databases">
        <authorList>
            <person name="Varghese N."/>
            <person name="Submissions S."/>
        </authorList>
    </citation>
    <scope>NUCLEOTIDE SEQUENCE [LARGE SCALE GENOMIC DNA]</scope>
    <source>
        <strain evidence="3">ACAM 48</strain>
    </source>
</reference>
<evidence type="ECO:0000313" key="2">
    <source>
        <dbReference type="EMBL" id="SHN04031.1"/>
    </source>
</evidence>
<dbReference type="Gene3D" id="3.20.20.370">
    <property type="entry name" value="Glycoside hydrolase/deacetylase"/>
    <property type="match status" value="1"/>
</dbReference>